<dbReference type="Proteomes" id="UP000276215">
    <property type="component" value="Unassembled WGS sequence"/>
</dbReference>
<dbReference type="OrthoDB" id="5410365at2759"/>
<accession>A0A3N4J838</accession>
<feature type="region of interest" description="Disordered" evidence="1">
    <location>
        <begin position="149"/>
        <end position="170"/>
    </location>
</feature>
<sequence length="217" mass="24697">MAFTALLEGDLLSLESVKLGRFVLDAKCPQQDYHEVPGIPTTGSKTQEDFRLMQKNSKCSRLRARFTRIFSADHGNQHTGTATLVSSKAKSYWLENSGAWFKEACKRPETQEWLETAIEDAYPVYLIVGYHTVIDGRVEEKRSSNRGLVGSIHPSALGGEKDGMGSYQTASDEYERQYTAPNEQIFAVQYRKIQFRAFMSRSVDTMSLEHSHRWKPF</sequence>
<proteinExistence type="predicted"/>
<evidence type="ECO:0000313" key="2">
    <source>
        <dbReference type="EMBL" id="RPA92811.1"/>
    </source>
</evidence>
<reference evidence="2 3" key="1">
    <citation type="journal article" date="2018" name="Nat. Ecol. Evol.">
        <title>Pezizomycetes genomes reveal the molecular basis of ectomycorrhizal truffle lifestyle.</title>
        <authorList>
            <person name="Murat C."/>
            <person name="Payen T."/>
            <person name="Noel B."/>
            <person name="Kuo A."/>
            <person name="Morin E."/>
            <person name="Chen J."/>
            <person name="Kohler A."/>
            <person name="Krizsan K."/>
            <person name="Balestrini R."/>
            <person name="Da Silva C."/>
            <person name="Montanini B."/>
            <person name="Hainaut M."/>
            <person name="Levati E."/>
            <person name="Barry K.W."/>
            <person name="Belfiori B."/>
            <person name="Cichocki N."/>
            <person name="Clum A."/>
            <person name="Dockter R.B."/>
            <person name="Fauchery L."/>
            <person name="Guy J."/>
            <person name="Iotti M."/>
            <person name="Le Tacon F."/>
            <person name="Lindquist E.A."/>
            <person name="Lipzen A."/>
            <person name="Malagnac F."/>
            <person name="Mello A."/>
            <person name="Molinier V."/>
            <person name="Miyauchi S."/>
            <person name="Poulain J."/>
            <person name="Riccioni C."/>
            <person name="Rubini A."/>
            <person name="Sitrit Y."/>
            <person name="Splivallo R."/>
            <person name="Traeger S."/>
            <person name="Wang M."/>
            <person name="Zifcakova L."/>
            <person name="Wipf D."/>
            <person name="Zambonelli A."/>
            <person name="Paolocci F."/>
            <person name="Nowrousian M."/>
            <person name="Ottonello S."/>
            <person name="Baldrian P."/>
            <person name="Spatafora J.W."/>
            <person name="Henrissat B."/>
            <person name="Nagy L.G."/>
            <person name="Aury J.M."/>
            <person name="Wincker P."/>
            <person name="Grigoriev I.V."/>
            <person name="Bonfante P."/>
            <person name="Martin F.M."/>
        </authorList>
    </citation>
    <scope>NUCLEOTIDE SEQUENCE [LARGE SCALE GENOMIC DNA]</scope>
    <source>
        <strain evidence="2 3">120613-1</strain>
    </source>
</reference>
<dbReference type="AlphaFoldDB" id="A0A3N4J838"/>
<evidence type="ECO:0000313" key="3">
    <source>
        <dbReference type="Proteomes" id="UP000276215"/>
    </source>
</evidence>
<organism evidence="2 3">
    <name type="scientific">Choiromyces venosus 120613-1</name>
    <dbReference type="NCBI Taxonomy" id="1336337"/>
    <lineage>
        <taxon>Eukaryota</taxon>
        <taxon>Fungi</taxon>
        <taxon>Dikarya</taxon>
        <taxon>Ascomycota</taxon>
        <taxon>Pezizomycotina</taxon>
        <taxon>Pezizomycetes</taxon>
        <taxon>Pezizales</taxon>
        <taxon>Tuberaceae</taxon>
        <taxon>Choiromyces</taxon>
    </lineage>
</organism>
<dbReference type="EMBL" id="ML120464">
    <property type="protein sequence ID" value="RPA92811.1"/>
    <property type="molecule type" value="Genomic_DNA"/>
</dbReference>
<name>A0A3N4J838_9PEZI</name>
<protein>
    <submittedName>
        <fullName evidence="2">Uncharacterized protein</fullName>
    </submittedName>
</protein>
<gene>
    <name evidence="2" type="ORF">L873DRAFT_1579902</name>
</gene>
<keyword evidence="3" id="KW-1185">Reference proteome</keyword>
<feature type="non-terminal residue" evidence="2">
    <location>
        <position position="217"/>
    </location>
</feature>
<evidence type="ECO:0000256" key="1">
    <source>
        <dbReference type="SAM" id="MobiDB-lite"/>
    </source>
</evidence>